<reference evidence="8" key="2">
    <citation type="submission" date="2021-04" db="EMBL/GenBank/DDBJ databases">
        <authorList>
            <person name="Gilroy R."/>
        </authorList>
    </citation>
    <scope>NUCLEOTIDE SEQUENCE</scope>
    <source>
        <strain evidence="8">1282</strain>
    </source>
</reference>
<evidence type="ECO:0000256" key="7">
    <source>
        <dbReference type="NCBIfam" id="TIGR00188"/>
    </source>
</evidence>
<evidence type="ECO:0000313" key="9">
    <source>
        <dbReference type="Proteomes" id="UP000823915"/>
    </source>
</evidence>
<dbReference type="PANTHER" id="PTHR33992">
    <property type="entry name" value="RIBONUCLEASE P PROTEIN COMPONENT"/>
    <property type="match status" value="1"/>
</dbReference>
<reference evidence="8" key="1">
    <citation type="journal article" date="2021" name="PeerJ">
        <title>Extensive microbial diversity within the chicken gut microbiome revealed by metagenomics and culture.</title>
        <authorList>
            <person name="Gilroy R."/>
            <person name="Ravi A."/>
            <person name="Getino M."/>
            <person name="Pursley I."/>
            <person name="Horton D.L."/>
            <person name="Alikhan N.F."/>
            <person name="Baker D."/>
            <person name="Gharbi K."/>
            <person name="Hall N."/>
            <person name="Watson M."/>
            <person name="Adriaenssens E.M."/>
            <person name="Foster-Nyarko E."/>
            <person name="Jarju S."/>
            <person name="Secka A."/>
            <person name="Antonio M."/>
            <person name="Oren A."/>
            <person name="Chaudhuri R.R."/>
            <person name="La Ragione R."/>
            <person name="Hildebrand F."/>
            <person name="Pallen M.J."/>
        </authorList>
    </citation>
    <scope>NUCLEOTIDE SEQUENCE</scope>
    <source>
        <strain evidence="8">1282</strain>
    </source>
</reference>
<dbReference type="InterPro" id="IPR014721">
    <property type="entry name" value="Ribsml_uS5_D2-typ_fold_subgr"/>
</dbReference>
<dbReference type="Gene3D" id="3.30.230.10">
    <property type="match status" value="1"/>
</dbReference>
<evidence type="ECO:0000256" key="1">
    <source>
        <dbReference type="ARBA" id="ARBA00022694"/>
    </source>
</evidence>
<comment type="function">
    <text evidence="6">RNaseP catalyzes the removal of the 5'-leader sequence from pre-tRNA to produce the mature 5'-terminus. It can also cleave other RNA substrates such as 4.5S RNA. The protein component plays an auxiliary but essential role in vivo by binding to the 5'-leader sequence and broadening the substrate specificity of the ribozyme.</text>
</comment>
<evidence type="ECO:0000256" key="2">
    <source>
        <dbReference type="ARBA" id="ARBA00022722"/>
    </source>
</evidence>
<sequence>MDKIIPICNNNEFRRAYARGKCFVTPVVVVYVLKNRTGNVRVGITTSKKVGNAVLRSRSRRVLRAAYQPLAPRVRKGYDLVLVARGKTPHVKSTQVQRQLEKQLRAAGILVKEGETV</sequence>
<evidence type="ECO:0000256" key="4">
    <source>
        <dbReference type="ARBA" id="ARBA00022801"/>
    </source>
</evidence>
<dbReference type="InterPro" id="IPR020568">
    <property type="entry name" value="Ribosomal_Su5_D2-typ_SF"/>
</dbReference>
<gene>
    <name evidence="6 8" type="primary">rnpA</name>
    <name evidence="8" type="ORF">H9838_07240</name>
</gene>
<evidence type="ECO:0000256" key="3">
    <source>
        <dbReference type="ARBA" id="ARBA00022759"/>
    </source>
</evidence>
<proteinExistence type="inferred from homology"/>
<protein>
    <recommendedName>
        <fullName evidence="6 7">Ribonuclease P protein component</fullName>
        <shortName evidence="6">RNase P protein</shortName>
        <shortName evidence="6">RNaseP protein</shortName>
        <ecNumber evidence="6 7">3.1.26.5</ecNumber>
    </recommendedName>
    <alternativeName>
        <fullName evidence="6">Protein C5</fullName>
    </alternativeName>
</protein>
<dbReference type="GO" id="GO:0004526">
    <property type="term" value="F:ribonuclease P activity"/>
    <property type="evidence" value="ECO:0007669"/>
    <property type="project" value="UniProtKB-UniRule"/>
</dbReference>
<comment type="caution">
    <text evidence="8">The sequence shown here is derived from an EMBL/GenBank/DDBJ whole genome shotgun (WGS) entry which is preliminary data.</text>
</comment>
<accession>A0A9D1YE06</accession>
<dbReference type="SUPFAM" id="SSF54211">
    <property type="entry name" value="Ribosomal protein S5 domain 2-like"/>
    <property type="match status" value="1"/>
</dbReference>
<dbReference type="GO" id="GO:0030677">
    <property type="term" value="C:ribonuclease P complex"/>
    <property type="evidence" value="ECO:0007669"/>
    <property type="project" value="TreeGrafter"/>
</dbReference>
<dbReference type="NCBIfam" id="TIGR00188">
    <property type="entry name" value="rnpA"/>
    <property type="match status" value="1"/>
</dbReference>
<dbReference type="Pfam" id="PF00825">
    <property type="entry name" value="Ribonuclease_P"/>
    <property type="match status" value="1"/>
</dbReference>
<evidence type="ECO:0000256" key="6">
    <source>
        <dbReference type="HAMAP-Rule" id="MF_00227"/>
    </source>
</evidence>
<dbReference type="HAMAP" id="MF_00227">
    <property type="entry name" value="RNase_P"/>
    <property type="match status" value="1"/>
</dbReference>
<comment type="catalytic activity">
    <reaction evidence="6">
        <text>Endonucleolytic cleavage of RNA, removing 5'-extranucleotides from tRNA precursor.</text>
        <dbReference type="EC" id="3.1.26.5"/>
    </reaction>
</comment>
<keyword evidence="4 6" id="KW-0378">Hydrolase</keyword>
<keyword evidence="2 6" id="KW-0540">Nuclease</keyword>
<dbReference type="InterPro" id="IPR000100">
    <property type="entry name" value="RNase_P"/>
</dbReference>
<dbReference type="PANTHER" id="PTHR33992:SF1">
    <property type="entry name" value="RIBONUCLEASE P PROTEIN COMPONENT"/>
    <property type="match status" value="1"/>
</dbReference>
<dbReference type="GO" id="GO:0042781">
    <property type="term" value="F:3'-tRNA processing endoribonuclease activity"/>
    <property type="evidence" value="ECO:0007669"/>
    <property type="project" value="TreeGrafter"/>
</dbReference>
<dbReference type="EC" id="3.1.26.5" evidence="6 7"/>
<keyword evidence="1 6" id="KW-0819">tRNA processing</keyword>
<organism evidence="8 9">
    <name type="scientific">Candidatus Acutalibacter pullistercoris</name>
    <dbReference type="NCBI Taxonomy" id="2838418"/>
    <lineage>
        <taxon>Bacteria</taxon>
        <taxon>Bacillati</taxon>
        <taxon>Bacillota</taxon>
        <taxon>Clostridia</taxon>
        <taxon>Eubacteriales</taxon>
        <taxon>Acutalibacteraceae</taxon>
        <taxon>Acutalibacter</taxon>
    </lineage>
</organism>
<dbReference type="GO" id="GO:0000049">
    <property type="term" value="F:tRNA binding"/>
    <property type="evidence" value="ECO:0007669"/>
    <property type="project" value="UniProtKB-UniRule"/>
</dbReference>
<keyword evidence="3 6" id="KW-0255">Endonuclease</keyword>
<dbReference type="Proteomes" id="UP000823915">
    <property type="component" value="Unassembled WGS sequence"/>
</dbReference>
<evidence type="ECO:0000313" key="8">
    <source>
        <dbReference type="EMBL" id="HIY26947.1"/>
    </source>
</evidence>
<dbReference type="AlphaFoldDB" id="A0A9D1YE06"/>
<evidence type="ECO:0000256" key="5">
    <source>
        <dbReference type="ARBA" id="ARBA00022884"/>
    </source>
</evidence>
<dbReference type="EMBL" id="DXDU01000117">
    <property type="protein sequence ID" value="HIY26947.1"/>
    <property type="molecule type" value="Genomic_DNA"/>
</dbReference>
<dbReference type="GO" id="GO:0001682">
    <property type="term" value="P:tRNA 5'-leader removal"/>
    <property type="evidence" value="ECO:0007669"/>
    <property type="project" value="UniProtKB-UniRule"/>
</dbReference>
<comment type="similarity">
    <text evidence="6">Belongs to the RnpA family.</text>
</comment>
<keyword evidence="5 6" id="KW-0694">RNA-binding</keyword>
<name>A0A9D1YE06_9FIRM</name>
<comment type="subunit">
    <text evidence="6">Consists of a catalytic RNA component (M1 or rnpB) and a protein subunit.</text>
</comment>